<dbReference type="AlphaFoldDB" id="A0A3N5BTH7"/>
<organism evidence="1 2">
    <name type="scientific">Methanobrevibacter gottschalkii DSM 11977</name>
    <dbReference type="NCBI Taxonomy" id="1122229"/>
    <lineage>
        <taxon>Archaea</taxon>
        <taxon>Methanobacteriati</taxon>
        <taxon>Methanobacteriota</taxon>
        <taxon>Methanomada group</taxon>
        <taxon>Methanobacteria</taxon>
        <taxon>Methanobacteriales</taxon>
        <taxon>Methanobacteriaceae</taxon>
        <taxon>Methanobrevibacter</taxon>
    </lineage>
</organism>
<comment type="caution">
    <text evidence="1">The sequence shown here is derived from an EMBL/GenBank/DDBJ whole genome shotgun (WGS) entry which is preliminary data.</text>
</comment>
<protein>
    <submittedName>
        <fullName evidence="1">Uncharacterized protein</fullName>
    </submittedName>
</protein>
<dbReference type="Proteomes" id="UP000271783">
    <property type="component" value="Unassembled WGS sequence"/>
</dbReference>
<accession>A0A3N5BTH7</accession>
<evidence type="ECO:0000313" key="1">
    <source>
        <dbReference type="EMBL" id="RPF50812.1"/>
    </source>
</evidence>
<proteinExistence type="predicted"/>
<name>A0A3N5BTH7_9EURY</name>
<gene>
    <name evidence="1" type="ORF">EDC42_1468</name>
</gene>
<sequence>MTKIKIRLFGIVRNLGLLDLCVHFYPELNQKTTECKKIGDIIHNRNIKIKFESI</sequence>
<keyword evidence="2" id="KW-1185">Reference proteome</keyword>
<dbReference type="EMBL" id="RKRG01000003">
    <property type="protein sequence ID" value="RPF50812.1"/>
    <property type="molecule type" value="Genomic_DNA"/>
</dbReference>
<reference evidence="1 2" key="1">
    <citation type="submission" date="2018-11" db="EMBL/GenBank/DDBJ databases">
        <title>Genomic Encyclopedia of Type Strains, Phase IV (KMG-IV): sequencing the most valuable type-strain genomes for metagenomic binning, comparative biology and taxonomic classification.</title>
        <authorList>
            <person name="Goeker M."/>
        </authorList>
    </citation>
    <scope>NUCLEOTIDE SEQUENCE [LARGE SCALE GENOMIC DNA]</scope>
    <source>
        <strain evidence="1 2">DSM 11977</strain>
    </source>
</reference>
<evidence type="ECO:0000313" key="2">
    <source>
        <dbReference type="Proteomes" id="UP000271783"/>
    </source>
</evidence>